<dbReference type="GO" id="GO:0008643">
    <property type="term" value="P:carbohydrate transport"/>
    <property type="evidence" value="ECO:0007669"/>
    <property type="project" value="InterPro"/>
</dbReference>
<dbReference type="InterPro" id="IPR018043">
    <property type="entry name" value="Na/Gal_symport_CS"/>
</dbReference>
<evidence type="ECO:0000256" key="1">
    <source>
        <dbReference type="ARBA" id="ARBA00004651"/>
    </source>
</evidence>
<keyword evidence="7 8" id="KW-0472">Membrane</keyword>
<evidence type="ECO:0000256" key="5">
    <source>
        <dbReference type="ARBA" id="ARBA00022692"/>
    </source>
</evidence>
<feature type="transmembrane region" description="Helical" evidence="8">
    <location>
        <begin position="149"/>
        <end position="165"/>
    </location>
</feature>
<feature type="transmembrane region" description="Helical" evidence="8">
    <location>
        <begin position="37"/>
        <end position="60"/>
    </location>
</feature>
<dbReference type="GO" id="GO:0006814">
    <property type="term" value="P:sodium ion transport"/>
    <property type="evidence" value="ECO:0007669"/>
    <property type="project" value="InterPro"/>
</dbReference>
<comment type="similarity">
    <text evidence="2">Belongs to the sodium:galactoside symporter (TC 2.A.2) family.</text>
</comment>
<comment type="subcellular location">
    <subcellularLocation>
        <location evidence="1">Cell membrane</location>
        <topology evidence="1">Multi-pass membrane protein</topology>
    </subcellularLocation>
</comment>
<feature type="transmembrane region" description="Helical" evidence="8">
    <location>
        <begin position="81"/>
        <end position="100"/>
    </location>
</feature>
<dbReference type="GO" id="GO:0005886">
    <property type="term" value="C:plasma membrane"/>
    <property type="evidence" value="ECO:0007669"/>
    <property type="project" value="UniProtKB-SubCell"/>
</dbReference>
<evidence type="ECO:0000256" key="2">
    <source>
        <dbReference type="ARBA" id="ARBA00009617"/>
    </source>
</evidence>
<keyword evidence="5 8" id="KW-0812">Transmembrane</keyword>
<dbReference type="Gene3D" id="1.20.1250.20">
    <property type="entry name" value="MFS general substrate transporter like domains"/>
    <property type="match status" value="2"/>
</dbReference>
<dbReference type="InterPro" id="IPR036259">
    <property type="entry name" value="MFS_trans_sf"/>
</dbReference>
<name>A0A6S6SG54_9BACT</name>
<feature type="transmembrane region" description="Helical" evidence="8">
    <location>
        <begin position="260"/>
        <end position="281"/>
    </location>
</feature>
<evidence type="ECO:0000256" key="6">
    <source>
        <dbReference type="ARBA" id="ARBA00022989"/>
    </source>
</evidence>
<protein>
    <submittedName>
        <fullName evidence="9">FIG097052: Sugar transporter</fullName>
    </submittedName>
</protein>
<dbReference type="GO" id="GO:0015293">
    <property type="term" value="F:symporter activity"/>
    <property type="evidence" value="ECO:0007669"/>
    <property type="project" value="InterPro"/>
</dbReference>
<keyword evidence="6 8" id="KW-1133">Transmembrane helix</keyword>
<feature type="transmembrane region" description="Helical" evidence="8">
    <location>
        <begin position="389"/>
        <end position="413"/>
    </location>
</feature>
<feature type="transmembrane region" description="Helical" evidence="8">
    <location>
        <begin position="312"/>
        <end position="331"/>
    </location>
</feature>
<evidence type="ECO:0000256" key="3">
    <source>
        <dbReference type="ARBA" id="ARBA00022448"/>
    </source>
</evidence>
<organism evidence="9">
    <name type="scientific">uncultured Sulfurovum sp</name>
    <dbReference type="NCBI Taxonomy" id="269237"/>
    <lineage>
        <taxon>Bacteria</taxon>
        <taxon>Pseudomonadati</taxon>
        <taxon>Campylobacterota</taxon>
        <taxon>Epsilonproteobacteria</taxon>
        <taxon>Campylobacterales</taxon>
        <taxon>Sulfurovaceae</taxon>
        <taxon>Sulfurovum</taxon>
        <taxon>environmental samples</taxon>
    </lineage>
</organism>
<feature type="transmembrane region" description="Helical" evidence="8">
    <location>
        <begin position="106"/>
        <end position="128"/>
    </location>
</feature>
<keyword evidence="9" id="KW-0762">Sugar transport</keyword>
<feature type="transmembrane region" description="Helical" evidence="8">
    <location>
        <begin position="352"/>
        <end position="377"/>
    </location>
</feature>
<dbReference type="PANTHER" id="PTHR11328:SF24">
    <property type="entry name" value="MAJOR FACILITATOR SUPERFAMILY (MFS) PROFILE DOMAIN-CONTAINING PROTEIN"/>
    <property type="match status" value="1"/>
</dbReference>
<sequence length="421" mass="46925">MSNKLKNRTLFAYGSIAIPLAMLGLPLYIYLPTFYAQTVGLSVTAVGLILFFSRLTDVITDPLIGLFSDRFKSPYGKRKPFILLGSFLLMSSFYALIHPPKEQTEFWLFGFSMLVYLAWSLVSVPYLAWSAEISSNYHEKTRLSVTRELFTIMGALLALLVPYYYGVSESANESLQVLYTLFIFLLLGLLPFILFGLKERENSVQRNIGFSEFKKIWQKIPSLKNLQLAFVLNALANALPATLFLFYVELVLEEESKTGLLLLIYFTSGIIALPFWTFLANKWGKAKIWKASMILASLAFIFVPFLGTGDLLFFTLITIASGFSLGADMALPASIQADIVQKLQSKNNAYAGLLFGIWAMLTKLALALAVGLGFVILGMVGFDPNAPTALALTTISLLYAGIPVVFKLLSFWLMKDYKEAF</sequence>
<reference evidence="9" key="1">
    <citation type="submission" date="2020-01" db="EMBL/GenBank/DDBJ databases">
        <authorList>
            <person name="Meier V. D."/>
            <person name="Meier V D."/>
        </authorList>
    </citation>
    <scope>NUCLEOTIDE SEQUENCE</scope>
    <source>
        <strain evidence="9">HLG_WM_MAG_02</strain>
    </source>
</reference>
<evidence type="ECO:0000256" key="7">
    <source>
        <dbReference type="ARBA" id="ARBA00023136"/>
    </source>
</evidence>
<keyword evidence="3" id="KW-0813">Transport</keyword>
<evidence type="ECO:0000313" key="9">
    <source>
        <dbReference type="EMBL" id="CAA6805148.1"/>
    </source>
</evidence>
<evidence type="ECO:0000256" key="4">
    <source>
        <dbReference type="ARBA" id="ARBA00022475"/>
    </source>
</evidence>
<feature type="transmembrane region" description="Helical" evidence="8">
    <location>
        <begin position="228"/>
        <end position="248"/>
    </location>
</feature>
<evidence type="ECO:0000256" key="8">
    <source>
        <dbReference type="SAM" id="Phobius"/>
    </source>
</evidence>
<dbReference type="SUPFAM" id="SSF103473">
    <property type="entry name" value="MFS general substrate transporter"/>
    <property type="match status" value="1"/>
</dbReference>
<gene>
    <name evidence="9" type="ORF">HELGO_WM11429</name>
</gene>
<accession>A0A6S6SG54</accession>
<feature type="transmembrane region" description="Helical" evidence="8">
    <location>
        <begin position="177"/>
        <end position="197"/>
    </location>
</feature>
<dbReference type="PROSITE" id="PS00872">
    <property type="entry name" value="NA_GALACTOSIDE_SYMP"/>
    <property type="match status" value="1"/>
</dbReference>
<proteinExistence type="inferred from homology"/>
<dbReference type="InterPro" id="IPR039672">
    <property type="entry name" value="MFS_2"/>
</dbReference>
<feature type="transmembrane region" description="Helical" evidence="8">
    <location>
        <begin position="288"/>
        <end position="306"/>
    </location>
</feature>
<dbReference type="EMBL" id="CACVAZ010000023">
    <property type="protein sequence ID" value="CAA6805148.1"/>
    <property type="molecule type" value="Genomic_DNA"/>
</dbReference>
<dbReference type="Pfam" id="PF13347">
    <property type="entry name" value="MFS_2"/>
    <property type="match status" value="1"/>
</dbReference>
<keyword evidence="4" id="KW-1003">Cell membrane</keyword>
<dbReference type="PANTHER" id="PTHR11328">
    <property type="entry name" value="MAJOR FACILITATOR SUPERFAMILY DOMAIN-CONTAINING PROTEIN"/>
    <property type="match status" value="1"/>
</dbReference>
<dbReference type="AlphaFoldDB" id="A0A6S6SG54"/>
<feature type="transmembrane region" description="Helical" evidence="8">
    <location>
        <begin position="12"/>
        <end position="31"/>
    </location>
</feature>